<dbReference type="AlphaFoldDB" id="A0A2S3HZ91"/>
<feature type="region of interest" description="Disordered" evidence="1">
    <location>
        <begin position="15"/>
        <end position="150"/>
    </location>
</feature>
<dbReference type="Gramene" id="PAN33046">
    <property type="protein sequence ID" value="PAN33046"/>
    <property type="gene ID" value="PAHAL_5G530600"/>
</dbReference>
<gene>
    <name evidence="2" type="ORF">PAHAL_5G530600</name>
</gene>
<protein>
    <submittedName>
        <fullName evidence="2">Uncharacterized protein</fullName>
    </submittedName>
</protein>
<feature type="compositionally biased region" description="Low complexity" evidence="1">
    <location>
        <begin position="96"/>
        <end position="116"/>
    </location>
</feature>
<dbReference type="Proteomes" id="UP000243499">
    <property type="component" value="Chromosome 5"/>
</dbReference>
<dbReference type="EMBL" id="CM008050">
    <property type="protein sequence ID" value="PAN33046.2"/>
    <property type="molecule type" value="Genomic_DNA"/>
</dbReference>
<feature type="compositionally biased region" description="Polar residues" evidence="1">
    <location>
        <begin position="31"/>
        <end position="44"/>
    </location>
</feature>
<sequence>MQAVDSRSLAAAAASLLGHTTPEIRGHAGQQPRQSRGLQPFTASPTPPLTCKPSIPRATVARDPTQSNRSSPDSSRFYYPRHVARAAPGFPPHQSPPTAATAARPPLPRVAFRSNSPSPPPPPAKSRAPLGRQAAARTLTTRALQGSARE</sequence>
<evidence type="ECO:0000256" key="1">
    <source>
        <dbReference type="SAM" id="MobiDB-lite"/>
    </source>
</evidence>
<feature type="compositionally biased region" description="Polar residues" evidence="1">
    <location>
        <begin position="64"/>
        <end position="74"/>
    </location>
</feature>
<name>A0A2S3HZ91_9POAL</name>
<organism evidence="2">
    <name type="scientific">Panicum hallii</name>
    <dbReference type="NCBI Taxonomy" id="206008"/>
    <lineage>
        <taxon>Eukaryota</taxon>
        <taxon>Viridiplantae</taxon>
        <taxon>Streptophyta</taxon>
        <taxon>Embryophyta</taxon>
        <taxon>Tracheophyta</taxon>
        <taxon>Spermatophyta</taxon>
        <taxon>Magnoliopsida</taxon>
        <taxon>Liliopsida</taxon>
        <taxon>Poales</taxon>
        <taxon>Poaceae</taxon>
        <taxon>PACMAD clade</taxon>
        <taxon>Panicoideae</taxon>
        <taxon>Panicodae</taxon>
        <taxon>Paniceae</taxon>
        <taxon>Panicinae</taxon>
        <taxon>Panicum</taxon>
        <taxon>Panicum sect. Panicum</taxon>
    </lineage>
</organism>
<feature type="compositionally biased region" description="Low complexity" evidence="1">
    <location>
        <begin position="125"/>
        <end position="150"/>
    </location>
</feature>
<accession>A0A2S3HZ91</accession>
<proteinExistence type="predicted"/>
<reference evidence="2" key="1">
    <citation type="submission" date="2018-04" db="EMBL/GenBank/DDBJ databases">
        <title>WGS assembly of Panicum hallii.</title>
        <authorList>
            <person name="Lovell J."/>
            <person name="Jenkins J."/>
            <person name="Lowry D."/>
            <person name="Mamidi S."/>
            <person name="Sreedasyam A."/>
            <person name="Weng X."/>
            <person name="Barry K."/>
            <person name="Bonette J."/>
            <person name="Campitelli B."/>
            <person name="Daum C."/>
            <person name="Gordon S."/>
            <person name="Gould B."/>
            <person name="Lipzen A."/>
            <person name="Macqueen A."/>
            <person name="Palacio-Mejia J."/>
            <person name="Plott C."/>
            <person name="Shakirov E."/>
            <person name="Shu S."/>
            <person name="Yoshinaga Y."/>
            <person name="Zane M."/>
            <person name="Rokhsar D."/>
            <person name="Grimwood J."/>
            <person name="Schmutz J."/>
            <person name="Juenger T."/>
        </authorList>
    </citation>
    <scope>NUCLEOTIDE SEQUENCE [LARGE SCALE GENOMIC DNA]</scope>
    <source>
        <strain evidence="2">FIL2</strain>
    </source>
</reference>
<evidence type="ECO:0000313" key="2">
    <source>
        <dbReference type="EMBL" id="PAN33046.2"/>
    </source>
</evidence>